<dbReference type="GO" id="GO:0003676">
    <property type="term" value="F:nucleic acid binding"/>
    <property type="evidence" value="ECO:0007669"/>
    <property type="project" value="InterPro"/>
</dbReference>
<dbReference type="SUPFAM" id="SSF57756">
    <property type="entry name" value="Retrovirus zinc finger-like domains"/>
    <property type="match status" value="1"/>
</dbReference>
<keyword evidence="1" id="KW-0863">Zinc-finger</keyword>
<keyword evidence="1" id="KW-0479">Metal-binding</keyword>
<dbReference type="GO" id="GO:0008270">
    <property type="term" value="F:zinc ion binding"/>
    <property type="evidence" value="ECO:0007669"/>
    <property type="project" value="UniProtKB-KW"/>
</dbReference>
<dbReference type="OrthoDB" id="1703812at2759"/>
<evidence type="ECO:0000259" key="3">
    <source>
        <dbReference type="PROSITE" id="PS50158"/>
    </source>
</evidence>
<dbReference type="Gene3D" id="4.10.60.10">
    <property type="entry name" value="Zinc finger, CCHC-type"/>
    <property type="match status" value="1"/>
</dbReference>
<dbReference type="PANTHER" id="PTHR42648">
    <property type="entry name" value="TRANSPOSASE, PUTATIVE-RELATED"/>
    <property type="match status" value="1"/>
</dbReference>
<dbReference type="Pfam" id="PF00098">
    <property type="entry name" value="zf-CCHC"/>
    <property type="match status" value="1"/>
</dbReference>
<dbReference type="Pfam" id="PF14223">
    <property type="entry name" value="Retrotran_gag_2"/>
    <property type="match status" value="1"/>
</dbReference>
<organism evidence="5 7">
    <name type="scientific">Cucumis melo var. makuwa</name>
    <name type="common">Oriental melon</name>
    <dbReference type="NCBI Taxonomy" id="1194695"/>
    <lineage>
        <taxon>Eukaryota</taxon>
        <taxon>Viridiplantae</taxon>
        <taxon>Streptophyta</taxon>
        <taxon>Embryophyta</taxon>
        <taxon>Tracheophyta</taxon>
        <taxon>Spermatophyta</taxon>
        <taxon>Magnoliopsida</taxon>
        <taxon>eudicotyledons</taxon>
        <taxon>Gunneridae</taxon>
        <taxon>Pentapetalae</taxon>
        <taxon>rosids</taxon>
        <taxon>fabids</taxon>
        <taxon>Cucurbitales</taxon>
        <taxon>Cucurbitaceae</taxon>
        <taxon>Benincaseae</taxon>
        <taxon>Cucumis</taxon>
    </lineage>
</organism>
<name>A0A5D3DMH3_CUCMM</name>
<sequence length="496" mass="56320">MSDVLAKKHESLATAKEIMDSSKGMFGQLEWSLRHEAIKYIYTKRMKEGTSVREHVHDMMMHFNIAEVNGGAIDEANQVSFILESLPKSFIPFQTNASLNKIEFNLTTLLNELQHFQNLTKGKEKEIEANVATTKEKFKRGSSSKSKVGPSRSNRKIEKKGKGKTPKQNKGKKTAEKGKCYHCGENGHWLRNCLKYLAQKKAEKEAQGKYDLLVLETCLVENENSTWILDSGATNHICLSFQETSSWKRLSEGKITLKVGTGEMVSAKAVGDLKLFFNDRYIILKNALIGILVKSGLLSQLEDNSLPPCDSYLEGKMTKRSFTRKGLRAKTPLELVHSDLCGSMNVKARGGYEYFISLLMIIRETAIYILNNVPSKSVSETPYELWKGHKGSLRHFRIWGRPAHVLLGEPRRSGRVVRQPDRYLGLSEAQIIIPDDGIEDPLTYKQAMNDVDCDQWIKAMDLEMESMYSNSVWTLVDQPNDVKPIGCKWIYKRKRD</sequence>
<dbReference type="EMBL" id="SSTE01005892">
    <property type="protein sequence ID" value="KAA0059877.1"/>
    <property type="molecule type" value="Genomic_DNA"/>
</dbReference>
<dbReference type="AlphaFoldDB" id="A0A5D3DMH3"/>
<proteinExistence type="predicted"/>
<dbReference type="PANTHER" id="PTHR42648:SF27">
    <property type="entry name" value="RNA-DIRECTED DNA POLYMERASE"/>
    <property type="match status" value="1"/>
</dbReference>
<evidence type="ECO:0000313" key="7">
    <source>
        <dbReference type="Proteomes" id="UP000321947"/>
    </source>
</evidence>
<feature type="compositionally biased region" description="Low complexity" evidence="2">
    <location>
        <begin position="143"/>
        <end position="152"/>
    </location>
</feature>
<dbReference type="InterPro" id="IPR036875">
    <property type="entry name" value="Znf_CCHC_sf"/>
</dbReference>
<dbReference type="InterPro" id="IPR001878">
    <property type="entry name" value="Znf_CCHC"/>
</dbReference>
<evidence type="ECO:0000256" key="2">
    <source>
        <dbReference type="SAM" id="MobiDB-lite"/>
    </source>
</evidence>
<dbReference type="SMART" id="SM00343">
    <property type="entry name" value="ZnF_C2HC"/>
    <property type="match status" value="1"/>
</dbReference>
<protein>
    <submittedName>
        <fullName evidence="5">Gag/pol protein</fullName>
    </submittedName>
</protein>
<dbReference type="PROSITE" id="PS50158">
    <property type="entry name" value="ZF_CCHC"/>
    <property type="match status" value="1"/>
</dbReference>
<evidence type="ECO:0000256" key="1">
    <source>
        <dbReference type="PROSITE-ProRule" id="PRU00047"/>
    </source>
</evidence>
<dbReference type="Proteomes" id="UP000321947">
    <property type="component" value="Unassembled WGS sequence"/>
</dbReference>
<gene>
    <name evidence="5" type="ORF">E5676_scaffold184G00800</name>
    <name evidence="4" type="ORF">E6C27_scaffold108G001650</name>
</gene>
<accession>A0A5D3DMH3</accession>
<feature type="region of interest" description="Disordered" evidence="2">
    <location>
        <begin position="133"/>
        <end position="177"/>
    </location>
</feature>
<dbReference type="Proteomes" id="UP000321393">
    <property type="component" value="Unassembled WGS sequence"/>
</dbReference>
<evidence type="ECO:0000313" key="5">
    <source>
        <dbReference type="EMBL" id="TYK24827.1"/>
    </source>
</evidence>
<comment type="caution">
    <text evidence="5">The sequence shown here is derived from an EMBL/GenBank/DDBJ whole genome shotgun (WGS) entry which is preliminary data.</text>
</comment>
<evidence type="ECO:0000313" key="6">
    <source>
        <dbReference type="Proteomes" id="UP000321393"/>
    </source>
</evidence>
<dbReference type="InterPro" id="IPR039537">
    <property type="entry name" value="Retrotran_Ty1/copia-like"/>
</dbReference>
<dbReference type="EMBL" id="SSTD01003836">
    <property type="protein sequence ID" value="TYK24827.1"/>
    <property type="molecule type" value="Genomic_DNA"/>
</dbReference>
<evidence type="ECO:0000313" key="4">
    <source>
        <dbReference type="EMBL" id="KAA0059877.1"/>
    </source>
</evidence>
<feature type="compositionally biased region" description="Basic residues" evidence="2">
    <location>
        <begin position="153"/>
        <end position="172"/>
    </location>
</feature>
<keyword evidence="1" id="KW-0862">Zinc</keyword>
<reference evidence="6 7" key="1">
    <citation type="submission" date="2019-08" db="EMBL/GenBank/DDBJ databases">
        <title>Draft genome sequences of two oriental melons (Cucumis melo L. var makuwa).</title>
        <authorList>
            <person name="Kwon S.-Y."/>
        </authorList>
    </citation>
    <scope>NUCLEOTIDE SEQUENCE [LARGE SCALE GENOMIC DNA]</scope>
    <source>
        <strain evidence="7">cv. Chang Bougi</strain>
        <strain evidence="6">cv. SW 3</strain>
        <tissue evidence="5">Leaf</tissue>
    </source>
</reference>
<feature type="domain" description="CCHC-type" evidence="3">
    <location>
        <begin position="179"/>
        <end position="193"/>
    </location>
</feature>